<dbReference type="AlphaFoldDB" id="A0ABD0UWC4"/>
<gene>
    <name evidence="3" type="ORF">M5K25_012121</name>
</gene>
<proteinExistence type="predicted"/>
<evidence type="ECO:0000313" key="3">
    <source>
        <dbReference type="EMBL" id="KAL0917080.1"/>
    </source>
</evidence>
<feature type="region of interest" description="Disordered" evidence="2">
    <location>
        <begin position="1"/>
        <end position="79"/>
    </location>
</feature>
<name>A0ABD0UWC4_DENTH</name>
<protein>
    <recommendedName>
        <fullName evidence="5">WEB family protein</fullName>
    </recommendedName>
</protein>
<dbReference type="PANTHER" id="PTHR35164">
    <property type="entry name" value="EXPRESSED PROTEIN"/>
    <property type="match status" value="1"/>
</dbReference>
<evidence type="ECO:0008006" key="5">
    <source>
        <dbReference type="Google" id="ProtNLM"/>
    </source>
</evidence>
<evidence type="ECO:0000256" key="1">
    <source>
        <dbReference type="SAM" id="Coils"/>
    </source>
</evidence>
<keyword evidence="1" id="KW-0175">Coiled coil</keyword>
<dbReference type="PANTHER" id="PTHR35164:SF9">
    <property type="entry name" value="EXPRESSED PROTEIN"/>
    <property type="match status" value="1"/>
</dbReference>
<evidence type="ECO:0000256" key="2">
    <source>
        <dbReference type="SAM" id="MobiDB-lite"/>
    </source>
</evidence>
<evidence type="ECO:0000313" key="4">
    <source>
        <dbReference type="Proteomes" id="UP001552299"/>
    </source>
</evidence>
<keyword evidence="4" id="KW-1185">Reference proteome</keyword>
<feature type="coiled-coil region" evidence="1">
    <location>
        <begin position="238"/>
        <end position="272"/>
    </location>
</feature>
<reference evidence="3 4" key="1">
    <citation type="journal article" date="2024" name="Plant Biotechnol. J.">
        <title>Dendrobium thyrsiflorum genome and its molecular insights into genes involved in important horticultural traits.</title>
        <authorList>
            <person name="Chen B."/>
            <person name="Wang J.Y."/>
            <person name="Zheng P.J."/>
            <person name="Li K.L."/>
            <person name="Liang Y.M."/>
            <person name="Chen X.F."/>
            <person name="Zhang C."/>
            <person name="Zhao X."/>
            <person name="He X."/>
            <person name="Zhang G.Q."/>
            <person name="Liu Z.J."/>
            <person name="Xu Q."/>
        </authorList>
    </citation>
    <scope>NUCLEOTIDE SEQUENCE [LARGE SCALE GENOMIC DNA]</scope>
    <source>
        <strain evidence="3">GZMU011</strain>
    </source>
</reference>
<organism evidence="3 4">
    <name type="scientific">Dendrobium thyrsiflorum</name>
    <name type="common">Pinecone-like raceme dendrobium</name>
    <name type="synonym">Orchid</name>
    <dbReference type="NCBI Taxonomy" id="117978"/>
    <lineage>
        <taxon>Eukaryota</taxon>
        <taxon>Viridiplantae</taxon>
        <taxon>Streptophyta</taxon>
        <taxon>Embryophyta</taxon>
        <taxon>Tracheophyta</taxon>
        <taxon>Spermatophyta</taxon>
        <taxon>Magnoliopsida</taxon>
        <taxon>Liliopsida</taxon>
        <taxon>Asparagales</taxon>
        <taxon>Orchidaceae</taxon>
        <taxon>Epidendroideae</taxon>
        <taxon>Malaxideae</taxon>
        <taxon>Dendrobiinae</taxon>
        <taxon>Dendrobium</taxon>
    </lineage>
</organism>
<accession>A0ABD0UWC4</accession>
<sequence>MQGFRSSNLRAGPSDMQQKISSSSPNPKRSSSPKITRGSSASSGSFDSRVSRVSDRQPSPMSRSYQEKQKPMRVSEMQQQLGKVLEDMKRLKEERSQALEELAKLKKRNEGFTQSNERIMMLEEDVKKAKESETKLLESLISQTKQLEETKILLEEAKLEIRNLRESPAVSEKKGLLASVQTIQAQEEIRKLRNELRLAVQAEEKGKKAMDDFAIALKEVTTEATHMKEEYEVIHSELEMVRADAENAKSLLQNTEQKLQVALEGYAKLKQEFEETTIAWKVKEDSFINCVKISEDDMNKKDEENSRLVDAHKVAKQENSKLRDIIKQAVNEAMVVKESLAIARNENNELKEQLFEKESALQKLRHEFENLKVSETAALDSAREMKSLLASSSGTDLNKASDLLEIEPFGQSKATSDDRKISKNMKKFSSDRWDNPQIQNGYRHSVGESDISKDLTFNKRAAFENHEKRLSSDAFNHLDGILFHGLENDKQKKKKTVFGRFGDALRRRSFRKT</sequence>
<feature type="coiled-coil region" evidence="1">
    <location>
        <begin position="312"/>
        <end position="367"/>
    </location>
</feature>
<dbReference type="Proteomes" id="UP001552299">
    <property type="component" value="Unassembled WGS sequence"/>
</dbReference>
<feature type="compositionally biased region" description="Low complexity" evidence="2">
    <location>
        <begin position="19"/>
        <end position="48"/>
    </location>
</feature>
<comment type="caution">
    <text evidence="3">The sequence shown here is derived from an EMBL/GenBank/DDBJ whole genome shotgun (WGS) entry which is preliminary data.</text>
</comment>
<dbReference type="EMBL" id="JANQDX010000010">
    <property type="protein sequence ID" value="KAL0917080.1"/>
    <property type="molecule type" value="Genomic_DNA"/>
</dbReference>